<accession>A0ABP8DW44</accession>
<dbReference type="InterPro" id="IPR043502">
    <property type="entry name" value="DNA/RNA_pol_sf"/>
</dbReference>
<keyword evidence="3" id="KW-1185">Reference proteome</keyword>
<comment type="caution">
    <text evidence="2">The sequence shown here is derived from an EMBL/GenBank/DDBJ whole genome shotgun (WGS) entry which is preliminary data.</text>
</comment>
<dbReference type="Pfam" id="PF08388">
    <property type="entry name" value="GIIM"/>
    <property type="match status" value="1"/>
</dbReference>
<proteinExistence type="predicted"/>
<dbReference type="Pfam" id="PF00078">
    <property type="entry name" value="RVT_1"/>
    <property type="match status" value="1"/>
</dbReference>
<feature type="domain" description="Reverse transcriptase" evidence="1">
    <location>
        <begin position="1"/>
        <end position="90"/>
    </location>
</feature>
<dbReference type="SUPFAM" id="SSF56672">
    <property type="entry name" value="DNA/RNA polymerases"/>
    <property type="match status" value="1"/>
</dbReference>
<protein>
    <recommendedName>
        <fullName evidence="1">Reverse transcriptase domain-containing protein</fullName>
    </recommendedName>
</protein>
<dbReference type="PANTHER" id="PTHR34047:SF3">
    <property type="entry name" value="BLR2052 PROTEIN"/>
    <property type="match status" value="1"/>
</dbReference>
<gene>
    <name evidence="2" type="ORF">GCM10022255_115760</name>
</gene>
<evidence type="ECO:0000313" key="3">
    <source>
        <dbReference type="Proteomes" id="UP001500620"/>
    </source>
</evidence>
<dbReference type="Proteomes" id="UP001500620">
    <property type="component" value="Unassembled WGS sequence"/>
</dbReference>
<evidence type="ECO:0000259" key="1">
    <source>
        <dbReference type="PROSITE" id="PS50878"/>
    </source>
</evidence>
<dbReference type="PANTHER" id="PTHR34047">
    <property type="entry name" value="NUCLEAR INTRON MATURASE 1, MITOCHONDRIAL-RELATED"/>
    <property type="match status" value="1"/>
</dbReference>
<name>A0ABP8DW44_9ACTN</name>
<sequence length="205" mass="23956">MLANLFLRYAFDAWMARQYPSVPFERYCDDAVVHCVSERQAQHIRAAIADRMEQVGLRLHPTKTRIVYCKDGARRGSYEHTSFTFLGFTFRARAARSRHGKKFTSFLPAISTEALKKISGEVRRWRLHRRTPLTIGEIAKKINPIVRGWTQYYGAFYRSALCPLLGRINAYLVRWIRKKYKRLMSYTKAMACWRPPQRGSVCEVA</sequence>
<dbReference type="InterPro" id="IPR000477">
    <property type="entry name" value="RT_dom"/>
</dbReference>
<evidence type="ECO:0000313" key="2">
    <source>
        <dbReference type="EMBL" id="GAA4264212.1"/>
    </source>
</evidence>
<organism evidence="2 3">
    <name type="scientific">Dactylosporangium darangshiense</name>
    <dbReference type="NCBI Taxonomy" id="579108"/>
    <lineage>
        <taxon>Bacteria</taxon>
        <taxon>Bacillati</taxon>
        <taxon>Actinomycetota</taxon>
        <taxon>Actinomycetes</taxon>
        <taxon>Micromonosporales</taxon>
        <taxon>Micromonosporaceae</taxon>
        <taxon>Dactylosporangium</taxon>
    </lineage>
</organism>
<dbReference type="EMBL" id="BAABAT010000114">
    <property type="protein sequence ID" value="GAA4264212.1"/>
    <property type="molecule type" value="Genomic_DNA"/>
</dbReference>
<dbReference type="PROSITE" id="PS50878">
    <property type="entry name" value="RT_POL"/>
    <property type="match status" value="1"/>
</dbReference>
<reference evidence="3" key="1">
    <citation type="journal article" date="2019" name="Int. J. Syst. Evol. Microbiol.">
        <title>The Global Catalogue of Microorganisms (GCM) 10K type strain sequencing project: providing services to taxonomists for standard genome sequencing and annotation.</title>
        <authorList>
            <consortium name="The Broad Institute Genomics Platform"/>
            <consortium name="The Broad Institute Genome Sequencing Center for Infectious Disease"/>
            <person name="Wu L."/>
            <person name="Ma J."/>
        </authorList>
    </citation>
    <scope>NUCLEOTIDE SEQUENCE [LARGE SCALE GENOMIC DNA]</scope>
    <source>
        <strain evidence="3">JCM 17441</strain>
    </source>
</reference>
<dbReference type="InterPro" id="IPR051083">
    <property type="entry name" value="GrpII_Intron_Splice-Mob/Def"/>
</dbReference>
<dbReference type="InterPro" id="IPR013597">
    <property type="entry name" value="Mat_intron_G2"/>
</dbReference>